<sequence>MTCGFHLVAQYIQPSYYLLYHKPTEAQAVSLFSDFILFMTDSAKTTQRHSNKTTDDSSKPEAISTAERECTKSDRETWAEFLERCVTSYDIVRTYYSSKKYKRNRWDADKARRCEKPRNIDLRVSFP</sequence>
<gene>
    <name evidence="2" type="ORF">SeLEV6574_g02287</name>
</gene>
<name>A0A507DB54_9FUNG</name>
<evidence type="ECO:0000313" key="2">
    <source>
        <dbReference type="EMBL" id="TPX48048.1"/>
    </source>
</evidence>
<feature type="region of interest" description="Disordered" evidence="1">
    <location>
        <begin position="44"/>
        <end position="68"/>
    </location>
</feature>
<protein>
    <submittedName>
        <fullName evidence="2">Uncharacterized protein</fullName>
    </submittedName>
</protein>
<evidence type="ECO:0000313" key="3">
    <source>
        <dbReference type="Proteomes" id="UP000320475"/>
    </source>
</evidence>
<dbReference type="Proteomes" id="UP000320475">
    <property type="component" value="Unassembled WGS sequence"/>
</dbReference>
<proteinExistence type="predicted"/>
<dbReference type="EMBL" id="QEAM01000061">
    <property type="protein sequence ID" value="TPX48048.1"/>
    <property type="molecule type" value="Genomic_DNA"/>
</dbReference>
<reference evidence="2 3" key="1">
    <citation type="journal article" date="2019" name="Sci. Rep.">
        <title>Comparative genomics of chytrid fungi reveal insights into the obligate biotrophic and pathogenic lifestyle of Synchytrium endobioticum.</title>
        <authorList>
            <person name="van de Vossenberg B.T.L.H."/>
            <person name="Warris S."/>
            <person name="Nguyen H.D.T."/>
            <person name="van Gent-Pelzer M.P.E."/>
            <person name="Joly D.L."/>
            <person name="van de Geest H.C."/>
            <person name="Bonants P.J.M."/>
            <person name="Smith D.S."/>
            <person name="Levesque C.A."/>
            <person name="van der Lee T.A.J."/>
        </authorList>
    </citation>
    <scope>NUCLEOTIDE SEQUENCE [LARGE SCALE GENOMIC DNA]</scope>
    <source>
        <strain evidence="2 3">LEV6574</strain>
    </source>
</reference>
<accession>A0A507DB54</accession>
<dbReference type="AlphaFoldDB" id="A0A507DB54"/>
<dbReference type="OrthoDB" id="2436419at2759"/>
<organism evidence="2 3">
    <name type="scientific">Synchytrium endobioticum</name>
    <dbReference type="NCBI Taxonomy" id="286115"/>
    <lineage>
        <taxon>Eukaryota</taxon>
        <taxon>Fungi</taxon>
        <taxon>Fungi incertae sedis</taxon>
        <taxon>Chytridiomycota</taxon>
        <taxon>Chytridiomycota incertae sedis</taxon>
        <taxon>Chytridiomycetes</taxon>
        <taxon>Synchytriales</taxon>
        <taxon>Synchytriaceae</taxon>
        <taxon>Synchytrium</taxon>
    </lineage>
</organism>
<evidence type="ECO:0000256" key="1">
    <source>
        <dbReference type="SAM" id="MobiDB-lite"/>
    </source>
</evidence>
<comment type="caution">
    <text evidence="2">The sequence shown here is derived from an EMBL/GenBank/DDBJ whole genome shotgun (WGS) entry which is preliminary data.</text>
</comment>
<dbReference type="VEuPathDB" id="FungiDB:SeMB42_g05335"/>